<dbReference type="KEGG" id="cput:CONPUDRAFT_159021"/>
<feature type="region of interest" description="Disordered" evidence="1">
    <location>
        <begin position="209"/>
        <end position="239"/>
    </location>
</feature>
<proteinExistence type="predicted"/>
<gene>
    <name evidence="2" type="ORF">CONPUDRAFT_159021</name>
</gene>
<dbReference type="Proteomes" id="UP000053558">
    <property type="component" value="Unassembled WGS sequence"/>
</dbReference>
<dbReference type="GeneID" id="19204021"/>
<dbReference type="EMBL" id="JH711588">
    <property type="protein sequence ID" value="EIW75568.1"/>
    <property type="molecule type" value="Genomic_DNA"/>
</dbReference>
<feature type="region of interest" description="Disordered" evidence="1">
    <location>
        <begin position="166"/>
        <end position="186"/>
    </location>
</feature>
<sequence length="298" mass="33577">MPLHSTFIQGNSIMLNMADDSRSPVGAHNGDFIFQHRLFMGSYWGNLHIIVKQYKTEAEIELEHAALTQRAYQGESIASPFRYRFAVAEHLTYMLPEPANVSLLRQAYPNRLFCVKPRVIDTPDRVSIPLVPRVRNTIPNAPCASTPVVDHNEVDIDEMATSVLHTEPTLVDDSNDDDDVEYVRSSSPDLPPLAVLIDRIMRERREQNTIVINDSDDDSEPNVRPSKRPRGSTSDDIKDDQAIVDARQFDVFALARPRHLSLPAPNQLALAAQNILRTEFGRDLEPIPETSEADMNEV</sequence>
<evidence type="ECO:0000256" key="1">
    <source>
        <dbReference type="SAM" id="MobiDB-lite"/>
    </source>
</evidence>
<dbReference type="RefSeq" id="XP_007774273.1">
    <property type="nucleotide sequence ID" value="XM_007776083.1"/>
</dbReference>
<name>A0A5M3M8L0_CONPW</name>
<evidence type="ECO:0000313" key="2">
    <source>
        <dbReference type="EMBL" id="EIW75568.1"/>
    </source>
</evidence>
<reference evidence="3" key="1">
    <citation type="journal article" date="2012" name="Science">
        <title>The Paleozoic origin of enzymatic lignin decomposition reconstructed from 31 fungal genomes.</title>
        <authorList>
            <person name="Floudas D."/>
            <person name="Binder M."/>
            <person name="Riley R."/>
            <person name="Barry K."/>
            <person name="Blanchette R.A."/>
            <person name="Henrissat B."/>
            <person name="Martinez A.T."/>
            <person name="Otillar R."/>
            <person name="Spatafora J.W."/>
            <person name="Yadav J.S."/>
            <person name="Aerts A."/>
            <person name="Benoit I."/>
            <person name="Boyd A."/>
            <person name="Carlson A."/>
            <person name="Copeland A."/>
            <person name="Coutinho P.M."/>
            <person name="de Vries R.P."/>
            <person name="Ferreira P."/>
            <person name="Findley K."/>
            <person name="Foster B."/>
            <person name="Gaskell J."/>
            <person name="Glotzer D."/>
            <person name="Gorecki P."/>
            <person name="Heitman J."/>
            <person name="Hesse C."/>
            <person name="Hori C."/>
            <person name="Igarashi K."/>
            <person name="Jurgens J.A."/>
            <person name="Kallen N."/>
            <person name="Kersten P."/>
            <person name="Kohler A."/>
            <person name="Kuees U."/>
            <person name="Kumar T.K.A."/>
            <person name="Kuo A."/>
            <person name="LaButti K."/>
            <person name="Larrondo L.F."/>
            <person name="Lindquist E."/>
            <person name="Ling A."/>
            <person name="Lombard V."/>
            <person name="Lucas S."/>
            <person name="Lundell T."/>
            <person name="Martin R."/>
            <person name="McLaughlin D.J."/>
            <person name="Morgenstern I."/>
            <person name="Morin E."/>
            <person name="Murat C."/>
            <person name="Nagy L.G."/>
            <person name="Nolan M."/>
            <person name="Ohm R.A."/>
            <person name="Patyshakuliyeva A."/>
            <person name="Rokas A."/>
            <person name="Ruiz-Duenas F.J."/>
            <person name="Sabat G."/>
            <person name="Salamov A."/>
            <person name="Samejima M."/>
            <person name="Schmutz J."/>
            <person name="Slot J.C."/>
            <person name="St John F."/>
            <person name="Stenlid J."/>
            <person name="Sun H."/>
            <person name="Sun S."/>
            <person name="Syed K."/>
            <person name="Tsang A."/>
            <person name="Wiebenga A."/>
            <person name="Young D."/>
            <person name="Pisabarro A."/>
            <person name="Eastwood D.C."/>
            <person name="Martin F."/>
            <person name="Cullen D."/>
            <person name="Grigoriev I.V."/>
            <person name="Hibbett D.S."/>
        </authorList>
    </citation>
    <scope>NUCLEOTIDE SEQUENCE [LARGE SCALE GENOMIC DNA]</scope>
    <source>
        <strain evidence="3">RWD-64-598 SS2</strain>
    </source>
</reference>
<dbReference type="AlphaFoldDB" id="A0A5M3M8L0"/>
<accession>A0A5M3M8L0</accession>
<evidence type="ECO:0000313" key="3">
    <source>
        <dbReference type="Proteomes" id="UP000053558"/>
    </source>
</evidence>
<comment type="caution">
    <text evidence="2">The sequence shown here is derived from an EMBL/GenBank/DDBJ whole genome shotgun (WGS) entry which is preliminary data.</text>
</comment>
<organism evidence="2 3">
    <name type="scientific">Coniophora puteana (strain RWD-64-598)</name>
    <name type="common">Brown rot fungus</name>
    <dbReference type="NCBI Taxonomy" id="741705"/>
    <lineage>
        <taxon>Eukaryota</taxon>
        <taxon>Fungi</taxon>
        <taxon>Dikarya</taxon>
        <taxon>Basidiomycota</taxon>
        <taxon>Agaricomycotina</taxon>
        <taxon>Agaricomycetes</taxon>
        <taxon>Agaricomycetidae</taxon>
        <taxon>Boletales</taxon>
        <taxon>Coniophorineae</taxon>
        <taxon>Coniophoraceae</taxon>
        <taxon>Coniophora</taxon>
    </lineage>
</organism>
<protein>
    <submittedName>
        <fullName evidence="2">Uncharacterized protein</fullName>
    </submittedName>
</protein>
<keyword evidence="3" id="KW-1185">Reference proteome</keyword>